<keyword evidence="3" id="KW-0808">Transferase</keyword>
<protein>
    <submittedName>
        <fullName evidence="6">Duf323 domain-containing protein</fullName>
    </submittedName>
</protein>
<evidence type="ECO:0000259" key="5">
    <source>
        <dbReference type="Pfam" id="PF10017"/>
    </source>
</evidence>
<organism evidence="6 7">
    <name type="scientific">Colletotrichum higginsianum (strain IMI 349063)</name>
    <name type="common">Crucifer anthracnose fungus</name>
    <dbReference type="NCBI Taxonomy" id="759273"/>
    <lineage>
        <taxon>Eukaryota</taxon>
        <taxon>Fungi</taxon>
        <taxon>Dikarya</taxon>
        <taxon>Ascomycota</taxon>
        <taxon>Pezizomycotina</taxon>
        <taxon>Sordariomycetes</taxon>
        <taxon>Hypocreomycetidae</taxon>
        <taxon>Glomerellales</taxon>
        <taxon>Glomerellaceae</taxon>
        <taxon>Colletotrichum</taxon>
        <taxon>Colletotrichum destructivum species complex</taxon>
    </lineage>
</organism>
<keyword evidence="4" id="KW-0949">S-adenosyl-L-methionine</keyword>
<reference evidence="7" key="1">
    <citation type="journal article" date="2017" name="BMC Genomics">
        <title>Gapless genome assembly of Colletotrichum higginsianum reveals chromosome structure and association of transposable elements with secondary metabolite gene clusters.</title>
        <authorList>
            <person name="Dallery J.-F."/>
            <person name="Lapalu N."/>
            <person name="Zampounis A."/>
            <person name="Pigne S."/>
            <person name="Luyten I."/>
            <person name="Amselem J."/>
            <person name="Wittenberg A.H.J."/>
            <person name="Zhou S."/>
            <person name="de Queiroz M.V."/>
            <person name="Robin G.P."/>
            <person name="Auger A."/>
            <person name="Hainaut M."/>
            <person name="Henrissat B."/>
            <person name="Kim K.-T."/>
            <person name="Lee Y.-H."/>
            <person name="Lespinet O."/>
            <person name="Schwartz D.C."/>
            <person name="Thon M.R."/>
            <person name="O'Connell R.J."/>
        </authorList>
    </citation>
    <scope>NUCLEOTIDE SEQUENCE [LARGE SCALE GENOMIC DNA]</scope>
    <source>
        <strain evidence="7">IMI 349063</strain>
    </source>
</reference>
<evidence type="ECO:0000256" key="2">
    <source>
        <dbReference type="ARBA" id="ARBA00022603"/>
    </source>
</evidence>
<dbReference type="AlphaFoldDB" id="A0A1B7XQT2"/>
<dbReference type="EMBL" id="LTAN01000011">
    <property type="protein sequence ID" value="OBR02111.1"/>
    <property type="molecule type" value="Genomic_DNA"/>
</dbReference>
<dbReference type="PANTHER" id="PTHR43397:SF2">
    <property type="entry name" value="HISTIDINE-SPECIFIC METHYLTRANSFERASE SAM-DEPENDENT DOMAIN-CONTAINING PROTEIN"/>
    <property type="match status" value="1"/>
</dbReference>
<name>A0A1B7XQT2_COLHI</name>
<gene>
    <name evidence="6" type="ORF">CH63R_14412</name>
</gene>
<keyword evidence="7" id="KW-1185">Reference proteome</keyword>
<comment type="similarity">
    <text evidence="1">Belongs to the methyltransferase superfamily.</text>
</comment>
<feature type="domain" description="Histidine-specific methyltransferase SAM-dependent" evidence="5">
    <location>
        <begin position="35"/>
        <end position="310"/>
    </location>
</feature>
<dbReference type="NCBIfam" id="TIGR03439">
    <property type="entry name" value="methyl_EasF"/>
    <property type="match status" value="1"/>
</dbReference>
<dbReference type="InterPro" id="IPR017804">
    <property type="entry name" value="MeTrfase_EgtD-like"/>
</dbReference>
<dbReference type="GO" id="GO:0032259">
    <property type="term" value="P:methylation"/>
    <property type="evidence" value="ECO:0007669"/>
    <property type="project" value="UniProtKB-KW"/>
</dbReference>
<dbReference type="RefSeq" id="XP_018150629.1">
    <property type="nucleotide sequence ID" value="XM_018309386.1"/>
</dbReference>
<dbReference type="InterPro" id="IPR017805">
    <property type="entry name" value="SAM_MeTrfase_EasF-type_put"/>
</dbReference>
<dbReference type="Proteomes" id="UP000092177">
    <property type="component" value="Chromosome 11"/>
</dbReference>
<dbReference type="GeneID" id="28873493"/>
<dbReference type="InterPro" id="IPR019257">
    <property type="entry name" value="MeTrfase_dom"/>
</dbReference>
<evidence type="ECO:0000256" key="3">
    <source>
        <dbReference type="ARBA" id="ARBA00022679"/>
    </source>
</evidence>
<evidence type="ECO:0000256" key="1">
    <source>
        <dbReference type="ARBA" id="ARBA00008361"/>
    </source>
</evidence>
<comment type="caution">
    <text evidence="6">The sequence shown here is derived from an EMBL/GenBank/DDBJ whole genome shotgun (WGS) entry which is preliminary data.</text>
</comment>
<evidence type="ECO:0000256" key="4">
    <source>
        <dbReference type="ARBA" id="ARBA00022691"/>
    </source>
</evidence>
<accession>A0A1B7XQT2</accession>
<evidence type="ECO:0000313" key="6">
    <source>
        <dbReference type="EMBL" id="OBR02111.1"/>
    </source>
</evidence>
<keyword evidence="2" id="KW-0489">Methyltransferase</keyword>
<dbReference type="InterPro" id="IPR029063">
    <property type="entry name" value="SAM-dependent_MTases_sf"/>
</dbReference>
<dbReference type="Pfam" id="PF10017">
    <property type="entry name" value="Methyltransf_33"/>
    <property type="match status" value="1"/>
</dbReference>
<dbReference type="KEGG" id="chig:CH63R_14412"/>
<dbReference type="InterPro" id="IPR051128">
    <property type="entry name" value="EgtD_Methyltrsf_superfamily"/>
</dbReference>
<proteinExistence type="inferred from homology"/>
<dbReference type="PANTHER" id="PTHR43397">
    <property type="entry name" value="ERGOTHIONEINE BIOSYNTHESIS PROTEIN 1"/>
    <property type="match status" value="1"/>
</dbReference>
<dbReference type="Gene3D" id="3.40.50.150">
    <property type="entry name" value="Vaccinia Virus protein VP39"/>
    <property type="match status" value="1"/>
</dbReference>
<dbReference type="GO" id="GO:0008168">
    <property type="term" value="F:methyltransferase activity"/>
    <property type="evidence" value="ECO:0007669"/>
    <property type="project" value="UniProtKB-KW"/>
</dbReference>
<dbReference type="PIRSF" id="PIRSF018005">
    <property type="entry name" value="UCP018005"/>
    <property type="match status" value="1"/>
</dbReference>
<sequence>MSPARSSRAIVSLALGPRRWRSEAACFSGGEVPCLPDELIYDDANIIYTPEFYQTHEEIALLQRYGSEIAKDQIAEGAVLINIGAGDLNKANYLLEELRRRGRKVTYLALDISKRSLTTNLCDYAPGDKGVSVYMAGLWGDFRAGVAFAATVTQKPRVFLSLGSVLFNDPWQKAVGSLRDLILAGMDGHDVHSSKVWAAYHSRPDLFEEFFHNGFLHANKLLGEDVFHPGDWDIRAEIETEEKRHRFFLQARRDIVSEVEGRIKKKGLAIDWFDADKRSEEDVRSMCAEAGLEVVQLWACKDSDMRQYLIGPGA</sequence>
<dbReference type="VEuPathDB" id="FungiDB:CH63R_14412"/>
<dbReference type="OrthoDB" id="659at2759"/>
<evidence type="ECO:0000313" key="7">
    <source>
        <dbReference type="Proteomes" id="UP000092177"/>
    </source>
</evidence>